<dbReference type="SUPFAM" id="SSF52058">
    <property type="entry name" value="L domain-like"/>
    <property type="match status" value="1"/>
</dbReference>
<dbReference type="Proteomes" id="UP001567538">
    <property type="component" value="Unassembled WGS sequence"/>
</dbReference>
<feature type="transmembrane region" description="Helical" evidence="11">
    <location>
        <begin position="157"/>
        <end position="181"/>
    </location>
</feature>
<dbReference type="AlphaFoldDB" id="A0ABD1GDT4"/>
<keyword evidence="3" id="KW-1003">Cell membrane</keyword>
<proteinExistence type="inferred from homology"/>
<dbReference type="PANTHER" id="PTHR27004:SF428">
    <property type="entry name" value="OS01G0160600 PROTEIN"/>
    <property type="match status" value="1"/>
</dbReference>
<evidence type="ECO:0000256" key="10">
    <source>
        <dbReference type="ARBA" id="ARBA00023180"/>
    </source>
</evidence>
<accession>A0ABD1GDT4</accession>
<dbReference type="EMBL" id="JBEAFC010000009">
    <property type="protein sequence ID" value="KAL1542287.1"/>
    <property type="molecule type" value="Genomic_DNA"/>
</dbReference>
<keyword evidence="8 11" id="KW-0472">Membrane</keyword>
<evidence type="ECO:0000256" key="7">
    <source>
        <dbReference type="ARBA" id="ARBA00022989"/>
    </source>
</evidence>
<evidence type="ECO:0000313" key="12">
    <source>
        <dbReference type="EMBL" id="KAL1542287.1"/>
    </source>
</evidence>
<dbReference type="PRINTS" id="PR00019">
    <property type="entry name" value="LEURICHRPT"/>
</dbReference>
<dbReference type="PANTHER" id="PTHR27004">
    <property type="entry name" value="RECEPTOR-LIKE PROTEIN 12 ISOFORM X1"/>
    <property type="match status" value="1"/>
</dbReference>
<evidence type="ECO:0000256" key="11">
    <source>
        <dbReference type="SAM" id="Phobius"/>
    </source>
</evidence>
<comment type="subcellular location">
    <subcellularLocation>
        <location evidence="1">Cell membrane</location>
        <topology evidence="1">Single-pass type I membrane protein</topology>
    </subcellularLocation>
</comment>
<keyword evidence="10" id="KW-0325">Glycoprotein</keyword>
<evidence type="ECO:0000256" key="9">
    <source>
        <dbReference type="ARBA" id="ARBA00023170"/>
    </source>
</evidence>
<keyword evidence="5 11" id="KW-0812">Transmembrane</keyword>
<evidence type="ECO:0000256" key="1">
    <source>
        <dbReference type="ARBA" id="ARBA00004251"/>
    </source>
</evidence>
<dbReference type="Pfam" id="PF13855">
    <property type="entry name" value="LRR_8"/>
    <property type="match status" value="1"/>
</dbReference>
<dbReference type="FunFam" id="3.80.10.10:FF:000111">
    <property type="entry name" value="LRR receptor-like serine/threonine-protein kinase ERECTA"/>
    <property type="match status" value="1"/>
</dbReference>
<organism evidence="12 13">
    <name type="scientific">Salvia divinorum</name>
    <name type="common">Maria pastora</name>
    <name type="synonym">Diviner's sage</name>
    <dbReference type="NCBI Taxonomy" id="28513"/>
    <lineage>
        <taxon>Eukaryota</taxon>
        <taxon>Viridiplantae</taxon>
        <taxon>Streptophyta</taxon>
        <taxon>Embryophyta</taxon>
        <taxon>Tracheophyta</taxon>
        <taxon>Spermatophyta</taxon>
        <taxon>Magnoliopsida</taxon>
        <taxon>eudicotyledons</taxon>
        <taxon>Gunneridae</taxon>
        <taxon>Pentapetalae</taxon>
        <taxon>asterids</taxon>
        <taxon>lamiids</taxon>
        <taxon>Lamiales</taxon>
        <taxon>Lamiaceae</taxon>
        <taxon>Nepetoideae</taxon>
        <taxon>Mentheae</taxon>
        <taxon>Salviinae</taxon>
        <taxon>Salvia</taxon>
        <taxon>Salvia subgen. Calosphace</taxon>
    </lineage>
</organism>
<name>A0ABD1GDT4_SALDI</name>
<keyword evidence="13" id="KW-1185">Reference proteome</keyword>
<reference evidence="12 13" key="1">
    <citation type="submission" date="2024-06" db="EMBL/GenBank/DDBJ databases">
        <title>A chromosome level genome sequence of Diviner's sage (Salvia divinorum).</title>
        <authorList>
            <person name="Ford S.A."/>
            <person name="Ro D.-K."/>
            <person name="Ness R.W."/>
            <person name="Phillips M.A."/>
        </authorList>
    </citation>
    <scope>NUCLEOTIDE SEQUENCE [LARGE SCALE GENOMIC DNA]</scope>
    <source>
        <strain evidence="12">SAF-2024a</strain>
        <tissue evidence="12">Leaf</tissue>
    </source>
</reference>
<comment type="similarity">
    <text evidence="2">Belongs to the RLP family.</text>
</comment>
<dbReference type="InterPro" id="IPR001611">
    <property type="entry name" value="Leu-rich_rpt"/>
</dbReference>
<dbReference type="InterPro" id="IPR032675">
    <property type="entry name" value="LRR_dom_sf"/>
</dbReference>
<keyword evidence="6" id="KW-0677">Repeat</keyword>
<keyword evidence="7 11" id="KW-1133">Transmembrane helix</keyword>
<evidence type="ECO:0000256" key="8">
    <source>
        <dbReference type="ARBA" id="ARBA00023136"/>
    </source>
</evidence>
<evidence type="ECO:0000256" key="4">
    <source>
        <dbReference type="ARBA" id="ARBA00022614"/>
    </source>
</evidence>
<evidence type="ECO:0000256" key="2">
    <source>
        <dbReference type="ARBA" id="ARBA00009592"/>
    </source>
</evidence>
<sequence>MNLTLKGQDQLLNRLLETFTTIDLSSNRFSGSIPPSLGNLKILKYLNLSHNNLTGHIASSLGNLSELESLDLSTNKLDGEIPSDLTRLTFLAKLNLSVNNLVGQIPRSNQFSTFENDSYMGNLGLCGIPLTRKCKEENGQSMLPAEEDDEYEFIDGFGWRCVVMGYGSGFIVGIGIGYMIIRSGRPRWLVEFFFGVGYKYKTKKRRNRAAPTRRGT</sequence>
<dbReference type="Gene3D" id="3.80.10.10">
    <property type="entry name" value="Ribonuclease Inhibitor"/>
    <property type="match status" value="1"/>
</dbReference>
<protein>
    <submittedName>
        <fullName evidence="12">Receptor-like protein 9DC3</fullName>
    </submittedName>
</protein>
<comment type="caution">
    <text evidence="12">The sequence shown here is derived from an EMBL/GenBank/DDBJ whole genome shotgun (WGS) entry which is preliminary data.</text>
</comment>
<evidence type="ECO:0000256" key="6">
    <source>
        <dbReference type="ARBA" id="ARBA00022737"/>
    </source>
</evidence>
<evidence type="ECO:0000256" key="5">
    <source>
        <dbReference type="ARBA" id="ARBA00022692"/>
    </source>
</evidence>
<keyword evidence="9" id="KW-0675">Receptor</keyword>
<keyword evidence="4" id="KW-0433">Leucine-rich repeat</keyword>
<evidence type="ECO:0000313" key="13">
    <source>
        <dbReference type="Proteomes" id="UP001567538"/>
    </source>
</evidence>
<evidence type="ECO:0000256" key="3">
    <source>
        <dbReference type="ARBA" id="ARBA00022475"/>
    </source>
</evidence>
<gene>
    <name evidence="12" type="ORF">AAHA92_26405</name>
</gene>
<dbReference type="GO" id="GO:0005886">
    <property type="term" value="C:plasma membrane"/>
    <property type="evidence" value="ECO:0007669"/>
    <property type="project" value="UniProtKB-SubCell"/>
</dbReference>